<organism evidence="1 2">
    <name type="scientific">Saccharolobus shibatae (strain ATCC 51178 / DSM 5389 / JCM 8931 / NBRC 15437 / B12)</name>
    <name type="common">Sulfolobus shibatae</name>
    <dbReference type="NCBI Taxonomy" id="523848"/>
    <lineage>
        <taxon>Archaea</taxon>
        <taxon>Thermoproteota</taxon>
        <taxon>Thermoprotei</taxon>
        <taxon>Sulfolobales</taxon>
        <taxon>Sulfolobaceae</taxon>
        <taxon>Saccharolobus</taxon>
    </lineage>
</organism>
<reference evidence="1" key="1">
    <citation type="journal article" date="2021" name="Environ. Microbiol.">
        <title>New insights into the diversity and evolution of the archaeal mobilome from three complete genomes of Saccharolobus shibatae.</title>
        <authorList>
            <person name="Medvedeva S."/>
            <person name="Brandt D."/>
            <person name="Cvirkaite-Krupovic V."/>
            <person name="Liu Y."/>
            <person name="Severinov K."/>
            <person name="Ishino S."/>
            <person name="Ishino Y."/>
            <person name="Prangishvili D."/>
            <person name="Kalinowski J."/>
            <person name="Krupovic M."/>
        </authorList>
    </citation>
    <scope>NUCLEOTIDE SEQUENCE</scope>
    <source>
        <strain evidence="1">B12</strain>
    </source>
</reference>
<evidence type="ECO:0000313" key="1">
    <source>
        <dbReference type="EMBL" id="QXJ29977.1"/>
    </source>
</evidence>
<dbReference type="RefSeq" id="WP_244988800.1">
    <property type="nucleotide sequence ID" value="NZ_CP077717.1"/>
</dbReference>
<evidence type="ECO:0000313" key="2">
    <source>
        <dbReference type="Proteomes" id="UP000694018"/>
    </source>
</evidence>
<evidence type="ECO:0008006" key="3">
    <source>
        <dbReference type="Google" id="ProtNLM"/>
    </source>
</evidence>
<accession>A0A8F5BR93</accession>
<proteinExistence type="predicted"/>
<dbReference type="GeneID" id="71775502"/>
<sequence length="219" mass="24103">MPQSLKPKSIKLLHYEEKKDDKGIFRQGVTLIEYEGQPSKIIQWSQLIEGDPFGDHEITYRINYGSQSILRSFKAKYLGREGDKHRVLIKEGVSGCGTKTKRIENKEVLIPDKLYQPYPLQQKSEEGKDPNPIECEICKAIVSVLCGLLAEGVAESVACDEACSGVCLIFIEDPIIYGVCVVICVPSCDELLQLIISLGVATACGLGGEYLCQKAGLCC</sequence>
<dbReference type="Proteomes" id="UP000694018">
    <property type="component" value="Chromosome"/>
</dbReference>
<dbReference type="AlphaFoldDB" id="A0A8F5BR93"/>
<name>A0A8F5BR93_SACSH</name>
<protein>
    <recommendedName>
        <fullName evidence="3">Saposin B-type domain-containing protein</fullName>
    </recommendedName>
</protein>
<gene>
    <name evidence="1" type="ORF">J5U23_02865</name>
</gene>
<dbReference type="EMBL" id="CP077717">
    <property type="protein sequence ID" value="QXJ29977.1"/>
    <property type="molecule type" value="Genomic_DNA"/>
</dbReference>
<dbReference type="KEGG" id="sshi:J5U23_02865"/>